<gene>
    <name evidence="1" type="ORF">ADICYQ_0490</name>
</gene>
<dbReference type="AlphaFoldDB" id="S7VPX8"/>
<proteinExistence type="predicted"/>
<dbReference type="STRING" id="641524.ADICYQ_0490"/>
<dbReference type="EMBL" id="ATNM01000018">
    <property type="protein sequence ID" value="EPR71412.1"/>
    <property type="molecule type" value="Genomic_DNA"/>
</dbReference>
<organism evidence="1 2">
    <name type="scientific">Cyclobacterium qasimii M12-11B</name>
    <dbReference type="NCBI Taxonomy" id="641524"/>
    <lineage>
        <taxon>Bacteria</taxon>
        <taxon>Pseudomonadati</taxon>
        <taxon>Bacteroidota</taxon>
        <taxon>Cytophagia</taxon>
        <taxon>Cytophagales</taxon>
        <taxon>Cyclobacteriaceae</taxon>
        <taxon>Cyclobacterium</taxon>
    </lineage>
</organism>
<comment type="caution">
    <text evidence="1">The sequence shown here is derived from an EMBL/GenBank/DDBJ whole genome shotgun (WGS) entry which is preliminary data.</text>
</comment>
<evidence type="ECO:0000313" key="2">
    <source>
        <dbReference type="Proteomes" id="UP000014974"/>
    </source>
</evidence>
<protein>
    <submittedName>
        <fullName evidence="1">Uncharacterized protein</fullName>
    </submittedName>
</protein>
<accession>S7VPX8</accession>
<name>S7VPX8_9BACT</name>
<dbReference type="Proteomes" id="UP000014974">
    <property type="component" value="Unassembled WGS sequence"/>
</dbReference>
<evidence type="ECO:0000313" key="1">
    <source>
        <dbReference type="EMBL" id="EPR71412.1"/>
    </source>
</evidence>
<reference evidence="1 2" key="1">
    <citation type="journal article" date="2013" name="Genome Announc.">
        <title>Draft Genome Sequence of Cyclobacterium qasimii Strain M12-11BT, Isolated from Arctic Marine Sediment.</title>
        <authorList>
            <person name="Shivaji S."/>
            <person name="Ara S."/>
            <person name="Singh A."/>
            <person name="Kumar Pinnaka A."/>
        </authorList>
    </citation>
    <scope>NUCLEOTIDE SEQUENCE [LARGE SCALE GENOMIC DNA]</scope>
    <source>
        <strain evidence="1 2">M12-11B</strain>
    </source>
</reference>
<sequence>MAIIDLFFSLVKERFINRLFRKQLINNLLFLNLLKMMYI</sequence>